<name>A0A439D7L1_9PEZI</name>
<evidence type="ECO:0000313" key="3">
    <source>
        <dbReference type="Proteomes" id="UP000286045"/>
    </source>
</evidence>
<evidence type="ECO:0000256" key="1">
    <source>
        <dbReference type="SAM" id="MobiDB-lite"/>
    </source>
</evidence>
<accession>A0A439D7L1</accession>
<proteinExistence type="predicted"/>
<dbReference type="EMBL" id="RYZI01000116">
    <property type="protein sequence ID" value="RWA10384.1"/>
    <property type="molecule type" value="Genomic_DNA"/>
</dbReference>
<feature type="compositionally biased region" description="Polar residues" evidence="1">
    <location>
        <begin position="1"/>
        <end position="10"/>
    </location>
</feature>
<reference evidence="2 3" key="1">
    <citation type="submission" date="2018-12" db="EMBL/GenBank/DDBJ databases">
        <title>Draft genome sequence of Xylaria grammica IHI A82.</title>
        <authorList>
            <person name="Buettner E."/>
            <person name="Kellner H."/>
        </authorList>
    </citation>
    <scope>NUCLEOTIDE SEQUENCE [LARGE SCALE GENOMIC DNA]</scope>
    <source>
        <strain evidence="2 3">IHI A82</strain>
    </source>
</reference>
<dbReference type="Proteomes" id="UP000286045">
    <property type="component" value="Unassembled WGS sequence"/>
</dbReference>
<comment type="caution">
    <text evidence="2">The sequence shown here is derived from an EMBL/GenBank/DDBJ whole genome shotgun (WGS) entry which is preliminary data.</text>
</comment>
<dbReference type="AlphaFoldDB" id="A0A439D7L1"/>
<keyword evidence="3" id="KW-1185">Reference proteome</keyword>
<gene>
    <name evidence="2" type="ORF">EKO27_g4731</name>
</gene>
<feature type="region of interest" description="Disordered" evidence="1">
    <location>
        <begin position="1"/>
        <end position="24"/>
    </location>
</feature>
<organism evidence="2 3">
    <name type="scientific">Xylaria grammica</name>
    <dbReference type="NCBI Taxonomy" id="363999"/>
    <lineage>
        <taxon>Eukaryota</taxon>
        <taxon>Fungi</taxon>
        <taxon>Dikarya</taxon>
        <taxon>Ascomycota</taxon>
        <taxon>Pezizomycotina</taxon>
        <taxon>Sordariomycetes</taxon>
        <taxon>Xylariomycetidae</taxon>
        <taxon>Xylariales</taxon>
        <taxon>Xylariaceae</taxon>
        <taxon>Xylaria</taxon>
    </lineage>
</organism>
<protein>
    <submittedName>
        <fullName evidence="2">Uncharacterized protein</fullName>
    </submittedName>
</protein>
<evidence type="ECO:0000313" key="2">
    <source>
        <dbReference type="EMBL" id="RWA10384.1"/>
    </source>
</evidence>
<sequence>MASSLQTTESPPGREGTLPSPFDFEQEPKIREWTQFELDTACSLICKHEHLSTSKEKLKRFSLRRGNRGAGDADDWTLQFATKLNEALHGVHYKHDIPVTDVRELMDFIETRNQTVMAYIKRQSAPFRITRSKKYVFQRLRNTFNHAFRKWTIVRRKERRHLSIETGEEMPRLGWADRYPSSQNQDNYLLGTAPIQKNTPQFASTEGGWISNSVYGRGSHEGLYINTTAGSGLDPSAYSLQRPILSEKPSLRLHHKRHRIQSLPIPPPPPSLDPPTQCEQVEVQPFETYDMGIYGGAEPDERSHTTRHVYHDHLDPALSATPYSPISPAFYNHADLRQSIHPTGPRPKTPMVMPSHAYHYHSELQQSLYPTDSAPGSLTLLEHVSPYGPMHRGFQYPEPPQDNRNFDYIGILETPTSPSSLTYMSGAASTMVVGGDTGAQSPIKPIYEDESGNDFYPVSGGYSEYSLGY</sequence>